<dbReference type="Pfam" id="PF13840">
    <property type="entry name" value="ACT_7"/>
    <property type="match status" value="1"/>
</dbReference>
<dbReference type="EMBL" id="AXZL01000072">
    <property type="protein sequence ID" value="ESE40370.1"/>
    <property type="molecule type" value="Genomic_DNA"/>
</dbReference>
<organism evidence="2 3">
    <name type="scientific">Shewanella decolorationis S12</name>
    <dbReference type="NCBI Taxonomy" id="1353536"/>
    <lineage>
        <taxon>Bacteria</taxon>
        <taxon>Pseudomonadati</taxon>
        <taxon>Pseudomonadota</taxon>
        <taxon>Gammaproteobacteria</taxon>
        <taxon>Alteromonadales</taxon>
        <taxon>Shewanellaceae</taxon>
        <taxon>Shewanella</taxon>
    </lineage>
</organism>
<dbReference type="InterPro" id="IPR045865">
    <property type="entry name" value="ACT-like_dom_sf"/>
</dbReference>
<dbReference type="Proteomes" id="UP000017548">
    <property type="component" value="Unassembled WGS sequence"/>
</dbReference>
<dbReference type="PANTHER" id="PTHR31131:SF6">
    <property type="entry name" value="CASTOR ACT DOMAIN-CONTAINING PROTEIN"/>
    <property type="match status" value="1"/>
</dbReference>
<dbReference type="PIRSF" id="PIRSF008459">
    <property type="entry name" value="UCP008459"/>
    <property type="match status" value="1"/>
</dbReference>
<sequence length="138" mass="15323">MSIEETFMRMTLAVHPRQYSIHSFSPNAQIPSHVFTEKVYFIGKTEEGLTLVVPSELELDSLEQEMGWSCLEVLGPLGFSMTGILSKIASTLADAQISIFALSTFDTDYILVKKTCLQNAITALRKASYKIIESNEAP</sequence>
<dbReference type="InterPro" id="IPR027795">
    <property type="entry name" value="CASTOR_ACT_dom"/>
</dbReference>
<gene>
    <name evidence="2" type="ORF">SHD_3122</name>
</gene>
<keyword evidence="3" id="KW-1185">Reference proteome</keyword>
<comment type="caution">
    <text evidence="2">The sequence shown here is derived from an EMBL/GenBank/DDBJ whole genome shotgun (WGS) entry which is preliminary data.</text>
</comment>
<dbReference type="PANTHER" id="PTHR31131">
    <property type="entry name" value="CHROMOSOME 1, WHOLE GENOME SHOTGUN SEQUENCE"/>
    <property type="match status" value="1"/>
</dbReference>
<evidence type="ECO:0000259" key="1">
    <source>
        <dbReference type="Pfam" id="PF13840"/>
    </source>
</evidence>
<dbReference type="SUPFAM" id="SSF55021">
    <property type="entry name" value="ACT-like"/>
    <property type="match status" value="2"/>
</dbReference>
<name>A0ABP2Z1C5_9GAMM</name>
<protein>
    <submittedName>
        <fullName evidence="2">Amino acid-binding protein</fullName>
    </submittedName>
</protein>
<proteinExistence type="predicted"/>
<dbReference type="InterPro" id="IPR016540">
    <property type="entry name" value="UCP008459"/>
</dbReference>
<dbReference type="InterPro" id="IPR051719">
    <property type="entry name" value="CASTOR_mTORC1"/>
</dbReference>
<evidence type="ECO:0000313" key="2">
    <source>
        <dbReference type="EMBL" id="ESE40370.1"/>
    </source>
</evidence>
<dbReference type="Gene3D" id="3.30.2130.10">
    <property type="entry name" value="VC0802-like"/>
    <property type="match status" value="1"/>
</dbReference>
<reference evidence="2 3" key="1">
    <citation type="journal article" date="2013" name="Genome Announc.">
        <title>Draft Genome Sequence of Shewanella decolorationis S12, a Dye-Degrading Bacterium Isolated from a Wastewater Treatment Plant.</title>
        <authorList>
            <person name="Xu M."/>
            <person name="Fang Y."/>
            <person name="Liu J."/>
            <person name="Chen X."/>
            <person name="Sun G."/>
            <person name="Guo J."/>
            <person name="Hua Z."/>
            <person name="Tu Q."/>
            <person name="Wu L."/>
            <person name="Zhou J."/>
            <person name="Liu X."/>
        </authorList>
    </citation>
    <scope>NUCLEOTIDE SEQUENCE [LARGE SCALE GENOMIC DNA]</scope>
    <source>
        <strain evidence="2 3">S12</strain>
    </source>
</reference>
<accession>A0ABP2Z1C5</accession>
<feature type="domain" description="CASTOR ACT" evidence="1">
    <location>
        <begin position="66"/>
        <end position="126"/>
    </location>
</feature>
<evidence type="ECO:0000313" key="3">
    <source>
        <dbReference type="Proteomes" id="UP000017548"/>
    </source>
</evidence>